<proteinExistence type="predicted"/>
<keyword evidence="4" id="KW-1185">Reference proteome</keyword>
<dbReference type="EMBL" id="JBHSXQ010000003">
    <property type="protein sequence ID" value="MFC6905625.1"/>
    <property type="molecule type" value="Genomic_DNA"/>
</dbReference>
<dbReference type="NCBIfam" id="TIGR02537">
    <property type="entry name" value="arch_flag_Nterm"/>
    <property type="match status" value="1"/>
</dbReference>
<organism evidence="3 4">
    <name type="scientific">Halalkalicoccus tibetensis</name>
    <dbReference type="NCBI Taxonomy" id="175632"/>
    <lineage>
        <taxon>Archaea</taxon>
        <taxon>Methanobacteriati</taxon>
        <taxon>Methanobacteriota</taxon>
        <taxon>Stenosarchaea group</taxon>
        <taxon>Halobacteria</taxon>
        <taxon>Halobacteriales</taxon>
        <taxon>Halococcaceae</taxon>
        <taxon>Halalkalicoccus</taxon>
    </lineage>
</organism>
<comment type="caution">
    <text evidence="3">The sequence shown here is derived from an EMBL/GenBank/DDBJ whole genome shotgun (WGS) entry which is preliminary data.</text>
</comment>
<evidence type="ECO:0000313" key="3">
    <source>
        <dbReference type="EMBL" id="MFC6905625.1"/>
    </source>
</evidence>
<dbReference type="RefSeq" id="WP_340604146.1">
    <property type="nucleotide sequence ID" value="NZ_JBBMXV010000003.1"/>
</dbReference>
<dbReference type="Proteomes" id="UP001596312">
    <property type="component" value="Unassembled WGS sequence"/>
</dbReference>
<sequence length="152" mass="15509">MARAISPVIGVVLLIACTIGLSAVVGVMAFAYEPAQPASIVVVGGEADAAADRITLTLERGGPLDMRELSLAVAIDGDPLETQPSYGSQRGLSGYPNGALNPGTDSEWNQGESTSFVIAGTTNGPHPEPGSAVTVRLHEDGLPIATVETTAR</sequence>
<name>A0ABD5V8W8_9EURY</name>
<feature type="compositionally biased region" description="Polar residues" evidence="1">
    <location>
        <begin position="82"/>
        <end position="91"/>
    </location>
</feature>
<evidence type="ECO:0000256" key="1">
    <source>
        <dbReference type="SAM" id="MobiDB-lite"/>
    </source>
</evidence>
<dbReference type="InterPro" id="IPR013373">
    <property type="entry name" value="Flagellin/pilin_N_arc"/>
</dbReference>
<dbReference type="PROSITE" id="PS51257">
    <property type="entry name" value="PROKAR_LIPOPROTEIN"/>
    <property type="match status" value="1"/>
</dbReference>
<accession>A0ABD5V8W8</accession>
<reference evidence="3 4" key="1">
    <citation type="journal article" date="2019" name="Int. J. Syst. Evol. Microbiol.">
        <title>The Global Catalogue of Microorganisms (GCM) 10K type strain sequencing project: providing services to taxonomists for standard genome sequencing and annotation.</title>
        <authorList>
            <consortium name="The Broad Institute Genomics Platform"/>
            <consortium name="The Broad Institute Genome Sequencing Center for Infectious Disease"/>
            <person name="Wu L."/>
            <person name="Ma J."/>
        </authorList>
    </citation>
    <scope>NUCLEOTIDE SEQUENCE [LARGE SCALE GENOMIC DNA]</scope>
    <source>
        <strain evidence="3 4">CGMCC 1.3240</strain>
    </source>
</reference>
<dbReference type="InterPro" id="IPR012859">
    <property type="entry name" value="Pilin_N_archaeal"/>
</dbReference>
<evidence type="ECO:0000259" key="2">
    <source>
        <dbReference type="Pfam" id="PF07790"/>
    </source>
</evidence>
<protein>
    <submittedName>
        <fullName evidence="3">Type IV pilin N-terminal domain-containing protein</fullName>
    </submittedName>
</protein>
<dbReference type="AlphaFoldDB" id="A0ABD5V8W8"/>
<gene>
    <name evidence="3" type="ORF">ACFQGH_10515</name>
</gene>
<dbReference type="Pfam" id="PF07790">
    <property type="entry name" value="Pilin_N"/>
    <property type="match status" value="1"/>
</dbReference>
<feature type="domain" description="Archaeal Type IV pilin N-terminal" evidence="2">
    <location>
        <begin position="3"/>
        <end position="76"/>
    </location>
</feature>
<feature type="region of interest" description="Disordered" evidence="1">
    <location>
        <begin position="80"/>
        <end position="111"/>
    </location>
</feature>
<evidence type="ECO:0000313" key="4">
    <source>
        <dbReference type="Proteomes" id="UP001596312"/>
    </source>
</evidence>